<dbReference type="EMBL" id="HACG01033473">
    <property type="protein sequence ID" value="CEK80338.1"/>
    <property type="molecule type" value="Transcribed_RNA"/>
</dbReference>
<feature type="region of interest" description="Disordered" evidence="1">
    <location>
        <begin position="43"/>
        <end position="71"/>
    </location>
</feature>
<accession>A0A0B7AHQ2</accession>
<name>A0A0B7AHQ2_9EUPU</name>
<organism evidence="2">
    <name type="scientific">Arion vulgaris</name>
    <dbReference type="NCBI Taxonomy" id="1028688"/>
    <lineage>
        <taxon>Eukaryota</taxon>
        <taxon>Metazoa</taxon>
        <taxon>Spiralia</taxon>
        <taxon>Lophotrochozoa</taxon>
        <taxon>Mollusca</taxon>
        <taxon>Gastropoda</taxon>
        <taxon>Heterobranchia</taxon>
        <taxon>Euthyneura</taxon>
        <taxon>Panpulmonata</taxon>
        <taxon>Eupulmonata</taxon>
        <taxon>Stylommatophora</taxon>
        <taxon>Helicina</taxon>
        <taxon>Arionoidea</taxon>
        <taxon>Arionidae</taxon>
        <taxon>Arion</taxon>
    </lineage>
</organism>
<reference evidence="2" key="1">
    <citation type="submission" date="2014-12" db="EMBL/GenBank/DDBJ databases">
        <title>Insight into the proteome of Arion vulgaris.</title>
        <authorList>
            <person name="Aradska J."/>
            <person name="Bulat T."/>
            <person name="Smidak R."/>
            <person name="Sarate P."/>
            <person name="Gangsoo J."/>
            <person name="Sialana F."/>
            <person name="Bilban M."/>
            <person name="Lubec G."/>
        </authorList>
    </citation>
    <scope>NUCLEOTIDE SEQUENCE</scope>
    <source>
        <tissue evidence="2">Skin</tissue>
    </source>
</reference>
<dbReference type="AlphaFoldDB" id="A0A0B7AHQ2"/>
<evidence type="ECO:0000256" key="1">
    <source>
        <dbReference type="SAM" id="MobiDB-lite"/>
    </source>
</evidence>
<proteinExistence type="predicted"/>
<protein>
    <submittedName>
        <fullName evidence="2">Uncharacterized protein</fullName>
    </submittedName>
</protein>
<evidence type="ECO:0000313" key="2">
    <source>
        <dbReference type="EMBL" id="CEK80338.1"/>
    </source>
</evidence>
<gene>
    <name evidence="2" type="primary">ORF120401</name>
</gene>
<sequence>MCGKSLRIASSVHYADYLSISLTENEAAKFLWASNIAERQIPARKSDAGDSTSHSAQSQENLRGTYELTYW</sequence>
<feature type="compositionally biased region" description="Polar residues" evidence="1">
    <location>
        <begin position="49"/>
        <end position="62"/>
    </location>
</feature>